<dbReference type="FunFam" id="3.40.640.10:FF:000033">
    <property type="entry name" value="Aspartate aminotransferase"/>
    <property type="match status" value="1"/>
</dbReference>
<dbReference type="GO" id="GO:0006520">
    <property type="term" value="P:amino acid metabolic process"/>
    <property type="evidence" value="ECO:0007669"/>
    <property type="project" value="InterPro"/>
</dbReference>
<sequence>MSEYSISSSLDKIPKSGIRKLFDLAQNMEGVISLGIGEPDFSTPSHIIEASINALKQGRTYYSPNSGLLELRQAISKKMTDQNKINVSENEILVTVGGGEALSLAIQSSIKTGNEVIIPSPAFVSYIPIVMLSGGNPIEVECKEEESFILNSDILEENITENTELLILNSPSNPTGSVMTRSDLEKISDIIIEYNLKVISDEVYESLIYGGKKHISIASLNGMENNVITVNSFSKTYSMTGWRVGYLASKDPTLFDRMLKLHMYGPVCNNTFAQFGALEALNGPQDYVEYMRSEFEDRRNLLLDRIKEMNGVRAVKPEGAFYVFMNISETGMKSEEFSEKLLNQEKVVTVPGSSFGQYSNDFVRLAYPLKKDKINEASDRMKKFLSKN</sequence>
<comment type="caution">
    <text evidence="10">The sequence shown here is derived from an EMBL/GenBank/DDBJ whole genome shotgun (WGS) entry which is preliminary data.</text>
</comment>
<evidence type="ECO:0000259" key="8">
    <source>
        <dbReference type="Pfam" id="PF00155"/>
    </source>
</evidence>
<dbReference type="EMBL" id="LNJB01000012">
    <property type="protein sequence ID" value="KYC54535.1"/>
    <property type="molecule type" value="Genomic_DNA"/>
</dbReference>
<evidence type="ECO:0000256" key="1">
    <source>
        <dbReference type="ARBA" id="ARBA00001933"/>
    </source>
</evidence>
<evidence type="ECO:0000256" key="7">
    <source>
        <dbReference type="RuleBase" id="RU000481"/>
    </source>
</evidence>
<evidence type="ECO:0000256" key="6">
    <source>
        <dbReference type="ARBA" id="ARBA00022898"/>
    </source>
</evidence>
<dbReference type="GO" id="GO:0030170">
    <property type="term" value="F:pyridoxal phosphate binding"/>
    <property type="evidence" value="ECO:0007669"/>
    <property type="project" value="InterPro"/>
</dbReference>
<evidence type="ECO:0000313" key="9">
    <source>
        <dbReference type="EMBL" id="KYC54535.1"/>
    </source>
</evidence>
<dbReference type="InterPro" id="IPR050596">
    <property type="entry name" value="AspAT/PAT-like"/>
</dbReference>
<dbReference type="EC" id="2.6.1.-" evidence="7"/>
<evidence type="ECO:0000313" key="10">
    <source>
        <dbReference type="EMBL" id="KYC57299.1"/>
    </source>
</evidence>
<dbReference type="SUPFAM" id="SSF53383">
    <property type="entry name" value="PLP-dependent transferases"/>
    <property type="match status" value="1"/>
</dbReference>
<accession>A0A150JJ76</accession>
<gene>
    <name evidence="9" type="ORF">AN188_01034</name>
    <name evidence="10" type="ORF">APG09_01115</name>
</gene>
<dbReference type="PATRIC" id="fig|1706435.3.peg.1108"/>
<evidence type="ECO:0000313" key="11">
    <source>
        <dbReference type="Proteomes" id="UP000092420"/>
    </source>
</evidence>
<dbReference type="Gene3D" id="3.40.640.10">
    <property type="entry name" value="Type I PLP-dependent aspartate aminotransferase-like (Major domain)"/>
    <property type="match status" value="1"/>
</dbReference>
<dbReference type="Proteomes" id="UP000092420">
    <property type="component" value="Unassembled WGS sequence"/>
</dbReference>
<dbReference type="InterPro" id="IPR004838">
    <property type="entry name" value="NHTrfase_class1_PyrdxlP-BS"/>
</dbReference>
<comment type="cofactor">
    <cofactor evidence="1 7">
        <name>pyridoxal 5'-phosphate</name>
        <dbReference type="ChEBI" id="CHEBI:597326"/>
    </cofactor>
</comment>
<evidence type="ECO:0000256" key="5">
    <source>
        <dbReference type="ARBA" id="ARBA00022679"/>
    </source>
</evidence>
<name>A0A150JGM8_9EURY</name>
<evidence type="ECO:0000256" key="2">
    <source>
        <dbReference type="ARBA" id="ARBA00007441"/>
    </source>
</evidence>
<dbReference type="PATRIC" id="fig|1706433.3.peg.1036"/>
<feature type="domain" description="Aminotransferase class I/classII large" evidence="8">
    <location>
        <begin position="30"/>
        <end position="379"/>
    </location>
</feature>
<evidence type="ECO:0000256" key="3">
    <source>
        <dbReference type="ARBA" id="ARBA00011738"/>
    </source>
</evidence>
<dbReference type="PANTHER" id="PTHR46383">
    <property type="entry name" value="ASPARTATE AMINOTRANSFERASE"/>
    <property type="match status" value="1"/>
</dbReference>
<dbReference type="Gene3D" id="3.90.1150.10">
    <property type="entry name" value="Aspartate Aminotransferase, domain 1"/>
    <property type="match status" value="1"/>
</dbReference>
<dbReference type="PROSITE" id="PS00105">
    <property type="entry name" value="AA_TRANSFER_CLASS_1"/>
    <property type="match status" value="1"/>
</dbReference>
<dbReference type="EMBL" id="LNJE01000012">
    <property type="protein sequence ID" value="KYC57299.1"/>
    <property type="molecule type" value="Genomic_DNA"/>
</dbReference>
<dbReference type="InterPro" id="IPR015424">
    <property type="entry name" value="PyrdxlP-dep_Trfase"/>
</dbReference>
<comment type="subunit">
    <text evidence="3">Homodimer.</text>
</comment>
<dbReference type="PANTHER" id="PTHR46383:SF3">
    <property type="entry name" value="ASPARTATE AMINOTRANSFERASE-RELATED"/>
    <property type="match status" value="1"/>
</dbReference>
<dbReference type="GO" id="GO:0008483">
    <property type="term" value="F:transaminase activity"/>
    <property type="evidence" value="ECO:0007669"/>
    <property type="project" value="UniProtKB-KW"/>
</dbReference>
<dbReference type="AlphaFoldDB" id="A0A150JGM8"/>
<comment type="similarity">
    <text evidence="2 7">Belongs to the class-I pyridoxal-phosphate-dependent aminotransferase family.</text>
</comment>
<evidence type="ECO:0000256" key="4">
    <source>
        <dbReference type="ARBA" id="ARBA00022576"/>
    </source>
</evidence>
<dbReference type="CDD" id="cd00609">
    <property type="entry name" value="AAT_like"/>
    <property type="match status" value="1"/>
</dbReference>
<dbReference type="InterPro" id="IPR004839">
    <property type="entry name" value="Aminotransferase_I/II_large"/>
</dbReference>
<dbReference type="InterPro" id="IPR015421">
    <property type="entry name" value="PyrdxlP-dep_Trfase_major"/>
</dbReference>
<keyword evidence="5 7" id="KW-0808">Transferase</keyword>
<reference evidence="10 11" key="1">
    <citation type="journal article" date="2016" name="ISME J.">
        <title>Chasing the elusive Euryarchaeota class WSA2: genomes reveal a uniquely fastidious methyl-reducing methanogen.</title>
        <authorList>
            <person name="Nobu M.K."/>
            <person name="Narihiro T."/>
            <person name="Kuroda K."/>
            <person name="Mei R."/>
            <person name="Liu W.T."/>
        </authorList>
    </citation>
    <scope>NUCLEOTIDE SEQUENCE [LARGE SCALE GENOMIC DNA]</scope>
    <source>
        <strain evidence="9">ADurb1013_Bin02101</strain>
        <strain evidence="10">ADurb1213_Bin02801</strain>
    </source>
</reference>
<protein>
    <recommendedName>
        <fullName evidence="7">Aminotransferase</fullName>
        <ecNumber evidence="7">2.6.1.-</ecNumber>
    </recommendedName>
</protein>
<dbReference type="Pfam" id="PF00155">
    <property type="entry name" value="Aminotran_1_2"/>
    <property type="match status" value="1"/>
</dbReference>
<keyword evidence="4 7" id="KW-0032">Aminotransferase</keyword>
<proteinExistence type="inferred from homology"/>
<dbReference type="InterPro" id="IPR015422">
    <property type="entry name" value="PyrdxlP-dep_Trfase_small"/>
</dbReference>
<accession>A0A150JGM8</accession>
<accession>A0A150JBK4</accession>
<organism evidence="10">
    <name type="scientific">Candidatus Methanofastidiosum methylothiophilum</name>
    <dbReference type="NCBI Taxonomy" id="1705564"/>
    <lineage>
        <taxon>Archaea</taxon>
        <taxon>Methanobacteriati</taxon>
        <taxon>Methanobacteriota</taxon>
        <taxon>Stenosarchaea group</taxon>
        <taxon>Candidatus Methanofastidiosia</taxon>
        <taxon>Candidatus Methanofastidiosales</taxon>
        <taxon>Candidatus Methanofastidiosaceae</taxon>
        <taxon>Candidatus Methanofastidiosum</taxon>
    </lineage>
</organism>
<keyword evidence="6" id="KW-0663">Pyridoxal phosphate</keyword>